<dbReference type="Gene3D" id="3.40.50.300">
    <property type="entry name" value="P-loop containing nucleotide triphosphate hydrolases"/>
    <property type="match status" value="1"/>
</dbReference>
<dbReference type="InterPro" id="IPR027417">
    <property type="entry name" value="P-loop_NTPase"/>
</dbReference>
<protein>
    <recommendedName>
        <fullName evidence="1">ORC1/DEAH AAA+ ATPase domain-containing protein</fullName>
    </recommendedName>
</protein>
<proteinExistence type="predicted"/>
<name>A0A0P9UYH5_PSEAV</name>
<dbReference type="InterPro" id="IPR004027">
    <property type="entry name" value="SEC_C_motif"/>
</dbReference>
<sequence length="978" mass="107541">MLGCRVTVASASARSFTPITTECCTVTSARFCLSTKAFCKSEVEAPMQSDDQLNTVDVLDPAQLKRIESLHRGFLYQHLYGVGCLLLAQAAGVKEVLVELDEDIELSTDAGRVYVQVKTRSQPLMPGDVAGALERFEQIRKSHGPEGRSGSAKFVIVANQPLGRTLQEQVDEEKTPSDLTYIYPGSKAPPPEYLPPAWVTLEEAAQWCVDLAEKLQFSLLSPSALTWKMAGLVMLASAGGNGNAKHVFRTSDLPGLFEQLIVQLQDFPTPPASYRPQQNEPALVSAERVRIICGLSGAGKTTWAAYAALHSPEPCAYYDVGDLPGPAIASSIVRELASKYSPKDPEGIRKILLPGASGYEAIRAFDRFLEQAQAPLVVVIDNAHRVPVAHLRDLLNATRHIRFTLLCQPHENVRELEAVMTLRRETLLGWDLDTVARVASDAGAFGSARAFEQLRTYSGGLPLYVDSAVTVALSEYGGDIEALCVDLGQQSNVVETAQEVILARVYDGFEQITQNALAIVSLADTGLTHEEFVRLLSATLKLSQGGAAAAIKKIQATGTVEVFGAKTLKVHDAVRTLGLRHLELMGEPVITEALLALKELLIRSLEKSRDVSRFSLLTRVFIRLHDVMTLIGLAGEELFYEMGISVDITSSLKRALDANELNPHEAFWALDGLVFSYMREGRFDEAAEPLSMMQQLLDTHGFEAREQIAWAMRKVLLASDQGRADEVEQAVAYATPKIPDPDYRRVFDYNHAVALWKLKRHKAAEAMCEKVVSEYFEILGMTHKSVMGKNSDVLWEVIKRPPNVHEHIKHLADALEVQAKAREGQGLKALLQRIHAMKFYGMVEGYESIVRVGQDLADEFVGGKDFVGAKEVMEQHVLPVVTGVGLIGRLVQVRSQYAVILARCGDHQGAISEIRRLDPYLEGVEDWQTQELHGQTLLIGSIISESRRVAFRSQVGAVGRNEQCPCGSGRKFKKCHGT</sequence>
<accession>A0A0P9UYH5</accession>
<evidence type="ECO:0000259" key="1">
    <source>
        <dbReference type="Pfam" id="PF13401"/>
    </source>
</evidence>
<dbReference type="AlphaFoldDB" id="A0A0P9UYH5"/>
<organism evidence="2 3">
    <name type="scientific">Pseudomonas amygdali pv. lachrymans</name>
    <name type="common">Pseudomonas syringae pv. lachrymans</name>
    <dbReference type="NCBI Taxonomy" id="53707"/>
    <lineage>
        <taxon>Bacteria</taxon>
        <taxon>Pseudomonadati</taxon>
        <taxon>Pseudomonadota</taxon>
        <taxon>Gammaproteobacteria</taxon>
        <taxon>Pseudomonadales</taxon>
        <taxon>Pseudomonadaceae</taxon>
        <taxon>Pseudomonas</taxon>
        <taxon>Pseudomonas amygdali</taxon>
    </lineage>
</organism>
<dbReference type="InterPro" id="IPR011990">
    <property type="entry name" value="TPR-like_helical_dom_sf"/>
</dbReference>
<dbReference type="EMBL" id="LJQP01000045">
    <property type="protein sequence ID" value="KPX76532.1"/>
    <property type="molecule type" value="Genomic_DNA"/>
</dbReference>
<dbReference type="Pfam" id="PF02810">
    <property type="entry name" value="SEC-C"/>
    <property type="match status" value="1"/>
</dbReference>
<dbReference type="SUPFAM" id="SSF103642">
    <property type="entry name" value="Sec-C motif"/>
    <property type="match status" value="1"/>
</dbReference>
<evidence type="ECO:0000313" key="2">
    <source>
        <dbReference type="EMBL" id="KPX76532.1"/>
    </source>
</evidence>
<dbReference type="Gene3D" id="3.10.450.50">
    <property type="match status" value="1"/>
</dbReference>
<dbReference type="SUPFAM" id="SSF48452">
    <property type="entry name" value="TPR-like"/>
    <property type="match status" value="1"/>
</dbReference>
<reference evidence="2 3" key="1">
    <citation type="submission" date="2015-09" db="EMBL/GenBank/DDBJ databases">
        <title>Genome announcement of multiple Pseudomonas syringae strains.</title>
        <authorList>
            <person name="Thakur S."/>
            <person name="Wang P.W."/>
            <person name="Gong Y."/>
            <person name="Weir B.S."/>
            <person name="Guttman D.S."/>
        </authorList>
    </citation>
    <scope>NUCLEOTIDE SEQUENCE [LARGE SCALE GENOMIC DNA]</scope>
    <source>
        <strain evidence="2 3">ICMP3507</strain>
    </source>
</reference>
<dbReference type="Proteomes" id="UP000050265">
    <property type="component" value="Unassembled WGS sequence"/>
</dbReference>
<evidence type="ECO:0000313" key="3">
    <source>
        <dbReference type="Proteomes" id="UP000050265"/>
    </source>
</evidence>
<dbReference type="SUPFAM" id="SSF52540">
    <property type="entry name" value="P-loop containing nucleoside triphosphate hydrolases"/>
    <property type="match status" value="1"/>
</dbReference>
<comment type="caution">
    <text evidence="2">The sequence shown here is derived from an EMBL/GenBank/DDBJ whole genome shotgun (WGS) entry which is preliminary data.</text>
</comment>
<feature type="domain" description="ORC1/DEAH AAA+ ATPase" evidence="1">
    <location>
        <begin position="288"/>
        <end position="410"/>
    </location>
</feature>
<dbReference type="Gene3D" id="1.25.40.10">
    <property type="entry name" value="Tetratricopeptide repeat domain"/>
    <property type="match status" value="1"/>
</dbReference>
<dbReference type="Pfam" id="PF13401">
    <property type="entry name" value="AAA_22"/>
    <property type="match status" value="1"/>
</dbReference>
<dbReference type="GO" id="GO:0016887">
    <property type="term" value="F:ATP hydrolysis activity"/>
    <property type="evidence" value="ECO:0007669"/>
    <property type="project" value="InterPro"/>
</dbReference>
<dbReference type="InterPro" id="IPR049945">
    <property type="entry name" value="AAA_22"/>
</dbReference>
<dbReference type="PATRIC" id="fig|53707.9.peg.6244"/>
<gene>
    <name evidence="2" type="ORF">ALO35_102650</name>
</gene>